<dbReference type="InterPro" id="IPR027417">
    <property type="entry name" value="P-loop_NTPase"/>
</dbReference>
<dbReference type="Pfam" id="PF00176">
    <property type="entry name" value="SNF2-rel_dom"/>
    <property type="match status" value="1"/>
</dbReference>
<accession>A0A4E9FH04</accession>
<dbReference type="CTD" id="6104511"/>
<dbReference type="SUPFAM" id="SSF52540">
    <property type="entry name" value="P-loop containing nucleoside triphosphate hydrolases"/>
    <property type="match status" value="1"/>
</dbReference>
<dbReference type="InterPro" id="IPR038718">
    <property type="entry name" value="SNF2-like_sf"/>
</dbReference>
<dbReference type="PANTHER" id="PTHR45629:SF7">
    <property type="entry name" value="DNA EXCISION REPAIR PROTEIN ERCC-6-RELATED"/>
    <property type="match status" value="1"/>
</dbReference>
<dbReference type="OrthoDB" id="448448at2759"/>
<evidence type="ECO:0000259" key="1">
    <source>
        <dbReference type="Pfam" id="PF00176"/>
    </source>
</evidence>
<dbReference type="EMBL" id="CAAKNF010000194">
    <property type="protein sequence ID" value="VIO96241.1"/>
    <property type="molecule type" value="Genomic_DNA"/>
</dbReference>
<feature type="domain" description="SNF2 N-terminal" evidence="1">
    <location>
        <begin position="200"/>
        <end position="268"/>
    </location>
</feature>
<proteinExistence type="predicted"/>
<keyword evidence="3" id="KW-1185">Reference proteome</keyword>
<dbReference type="PANTHER" id="PTHR45629">
    <property type="entry name" value="SNF2/RAD54 FAMILY MEMBER"/>
    <property type="match status" value="1"/>
</dbReference>
<name>A0A4E9FH04_BRUMA</name>
<dbReference type="RefSeq" id="XP_042936215.1">
    <property type="nucleotide sequence ID" value="XM_043080281.1"/>
</dbReference>
<dbReference type="WBParaSite" id="Bm12850.1">
    <property type="protein sequence ID" value="Bm12850.1"/>
    <property type="gene ID" value="WBGene00233111"/>
</dbReference>
<dbReference type="AlphaFoldDB" id="A0A4E9FH04"/>
<dbReference type="STRING" id="6279.A0A5S6P9F0"/>
<reference evidence="4" key="3">
    <citation type="submission" date="2019-12" db="UniProtKB">
        <authorList>
            <consortium name="WormBaseParasite"/>
        </authorList>
    </citation>
    <scope>IDENTIFICATION</scope>
</reference>
<dbReference type="GeneID" id="6104511"/>
<dbReference type="InterPro" id="IPR050496">
    <property type="entry name" value="SNF2_RAD54_helicase_repair"/>
</dbReference>
<gene>
    <name evidence="2 4" type="primary">Bm12850</name>
    <name evidence="2" type="ORF">BM_BM12850</name>
</gene>
<accession>A0A5S6P9F0</accession>
<dbReference type="GO" id="GO:0006283">
    <property type="term" value="P:transcription-coupled nucleotide-excision repair"/>
    <property type="evidence" value="ECO:0007669"/>
    <property type="project" value="TreeGrafter"/>
</dbReference>
<dbReference type="GO" id="GO:0008094">
    <property type="term" value="F:ATP-dependent activity, acting on DNA"/>
    <property type="evidence" value="ECO:0007669"/>
    <property type="project" value="TreeGrafter"/>
</dbReference>
<organism evidence="2">
    <name type="scientific">Brugia malayi</name>
    <name type="common">Filarial nematode worm</name>
    <dbReference type="NCBI Taxonomy" id="6279"/>
    <lineage>
        <taxon>Eukaryota</taxon>
        <taxon>Metazoa</taxon>
        <taxon>Ecdysozoa</taxon>
        <taxon>Nematoda</taxon>
        <taxon>Chromadorea</taxon>
        <taxon>Rhabditida</taxon>
        <taxon>Spirurina</taxon>
        <taxon>Spiruromorpha</taxon>
        <taxon>Filarioidea</taxon>
        <taxon>Onchocercidae</taxon>
        <taxon>Brugia</taxon>
    </lineage>
</organism>
<evidence type="ECO:0000313" key="2">
    <source>
        <dbReference type="EMBL" id="VIO96241.1"/>
    </source>
</evidence>
<reference evidence="2" key="2">
    <citation type="submission" date="2019-04" db="EMBL/GenBank/DDBJ databases">
        <authorList>
            <person name="Howe K."/>
            <person name="Paulini M."/>
            <person name="Williams G."/>
        </authorList>
    </citation>
    <scope>NUCLEOTIDE SEQUENCE [LARGE SCALE GENOMIC DNA]</scope>
    <source>
        <strain evidence="2">FR3</strain>
    </source>
</reference>
<sequence length="268" mass="30548">MDLSKQEKDYNRKNERDCYRRTTFSFNREEIGEDRKNVNDLATLDSSNVAVYSAAKLEQGLLQQVEKTFTENVAALETGVSQNANAEGLQNFIVKNSQSTLVENGDMTPFEVLDKSQRDTSETLVEELKVGKKRKTKKIDRKERGDADDDYFRKRIRTHLARLELSKIENGGNQSKDSDFHELKNGIKILKDCWEKLYKYHKTGVRWLNELHNQCVGGILANEMGLGKTIQVISFLRGLAFSCLEDRGFSFSGLGPVLIICPTTLIRQ</sequence>
<dbReference type="Gene3D" id="3.40.50.10810">
    <property type="entry name" value="Tandem AAA-ATPase domain"/>
    <property type="match status" value="1"/>
</dbReference>
<evidence type="ECO:0000313" key="4">
    <source>
        <dbReference type="WBParaSite" id="Bm12850.1"/>
    </source>
</evidence>
<dbReference type="GO" id="GO:0005634">
    <property type="term" value="C:nucleus"/>
    <property type="evidence" value="ECO:0007669"/>
    <property type="project" value="TreeGrafter"/>
</dbReference>
<dbReference type="InterPro" id="IPR000330">
    <property type="entry name" value="SNF2_N"/>
</dbReference>
<reference evidence="3" key="1">
    <citation type="journal article" date="2007" name="Science">
        <title>Draft genome of the filarial nematode parasite Brugia malayi.</title>
        <authorList>
            <person name="Ghedin E."/>
            <person name="Wang S."/>
            <person name="Spiro D."/>
            <person name="Caler E."/>
            <person name="Zhao Q."/>
            <person name="Crabtree J."/>
            <person name="Allen J.E."/>
            <person name="Delcher A.L."/>
            <person name="Guiliano D.B."/>
            <person name="Miranda-Saavedra D."/>
            <person name="Angiuoli S.V."/>
            <person name="Creasy T."/>
            <person name="Amedeo P."/>
            <person name="Haas B."/>
            <person name="El-Sayed N.M."/>
            <person name="Wortman J.R."/>
            <person name="Feldblyum T."/>
            <person name="Tallon L."/>
            <person name="Schatz M."/>
            <person name="Shumway M."/>
            <person name="Koo H."/>
            <person name="Salzberg S.L."/>
            <person name="Schobel S."/>
            <person name="Pertea M."/>
            <person name="Pop M."/>
            <person name="White O."/>
            <person name="Barton G.J."/>
            <person name="Carlow C.K."/>
            <person name="Crawford M.J."/>
            <person name="Daub J."/>
            <person name="Dimmic M.W."/>
            <person name="Estes C.F."/>
            <person name="Foster J.M."/>
            <person name="Ganatra M."/>
            <person name="Gregory W.F."/>
            <person name="Johnson N.M."/>
            <person name="Jin J."/>
            <person name="Komuniecki R."/>
            <person name="Korf I."/>
            <person name="Kumar S."/>
            <person name="Laney S."/>
            <person name="Li B.W."/>
            <person name="Li W."/>
            <person name="Lindblom T.H."/>
            <person name="Lustigman S."/>
            <person name="Ma D."/>
            <person name="Maina C.V."/>
            <person name="Martin D.M."/>
            <person name="McCarter J.P."/>
            <person name="McReynolds L."/>
            <person name="Mitreva M."/>
            <person name="Nutman T.B."/>
            <person name="Parkinson J."/>
            <person name="Peregrin-Alvarez J.M."/>
            <person name="Poole C."/>
            <person name="Ren Q."/>
            <person name="Saunders L."/>
            <person name="Sluder A.E."/>
            <person name="Smith K."/>
            <person name="Stanke M."/>
            <person name="Unnasch T.R."/>
            <person name="Ware J."/>
            <person name="Wei A.D."/>
            <person name="Weil G."/>
            <person name="Williams D.J."/>
            <person name="Zhang Y."/>
            <person name="Williams S.A."/>
            <person name="Fraser-Liggett C."/>
            <person name="Slatko B."/>
            <person name="Blaxter M.L."/>
            <person name="Scott A.L."/>
        </authorList>
    </citation>
    <scope>NUCLEOTIDE SEQUENCE</scope>
    <source>
        <strain evidence="3">FR3</strain>
    </source>
</reference>
<dbReference type="Proteomes" id="UP000006672">
    <property type="component" value="Unassembled WGS sequence"/>
</dbReference>
<protein>
    <submittedName>
        <fullName evidence="4">SNF2 N-terminal domain-containing protein</fullName>
    </submittedName>
</protein>
<dbReference type="KEGG" id="bmy:BM_BM12850"/>
<evidence type="ECO:0000313" key="3">
    <source>
        <dbReference type="Proteomes" id="UP000006672"/>
    </source>
</evidence>
<dbReference type="GO" id="GO:0005524">
    <property type="term" value="F:ATP binding"/>
    <property type="evidence" value="ECO:0007669"/>
    <property type="project" value="InterPro"/>
</dbReference>